<dbReference type="Proteomes" id="UP000783686">
    <property type="component" value="Unassembled WGS sequence"/>
</dbReference>
<dbReference type="OrthoDB" id="10006207at2759"/>
<keyword evidence="1" id="KW-1133">Transmembrane helix</keyword>
<sequence>MSLWGSLFSYFDFLAATTIGAGLFLAPDRVGDFVFQKQTDGVHWHLIRCVGGQILSSAWFLKFRTRSRETRTSCYLVRILAWALTLLMVFHARSAFPKLLHPDFVKAVIYFGFTCIALCFVTLVATGWPMGDRFYKEKWFGNFLYNLDSLASVAIGTAWIACPHWLLHRQVNIEMDETHAICGRFMGVFFVSSYILSTHALHWKDLSDRSLAAEARAVCCFFILTAQIWSQYAYERDWSGSHWVGISLFSIWTVVSFSYRIHLYFTVSTKAKKQ</sequence>
<feature type="transmembrane region" description="Helical" evidence="1">
    <location>
        <begin position="7"/>
        <end position="25"/>
    </location>
</feature>
<dbReference type="EMBL" id="CAJFDH010000006">
    <property type="protein sequence ID" value="CAD5229036.1"/>
    <property type="molecule type" value="Genomic_DNA"/>
</dbReference>
<reference evidence="2" key="1">
    <citation type="submission" date="2020-09" db="EMBL/GenBank/DDBJ databases">
        <authorList>
            <person name="Kikuchi T."/>
        </authorList>
    </citation>
    <scope>NUCLEOTIDE SEQUENCE</scope>
    <source>
        <strain evidence="2">SH1</strain>
    </source>
</reference>
<accession>A0A811LLB0</accession>
<feature type="transmembrane region" description="Helical" evidence="1">
    <location>
        <begin position="178"/>
        <end position="196"/>
    </location>
</feature>
<feature type="transmembrane region" description="Helical" evidence="1">
    <location>
        <begin position="108"/>
        <end position="131"/>
    </location>
</feature>
<keyword evidence="1" id="KW-0472">Membrane</keyword>
<feature type="transmembrane region" description="Helical" evidence="1">
    <location>
        <begin position="246"/>
        <end position="265"/>
    </location>
</feature>
<evidence type="ECO:0000256" key="1">
    <source>
        <dbReference type="SAM" id="Phobius"/>
    </source>
</evidence>
<protein>
    <submittedName>
        <fullName evidence="2">Uncharacterized protein</fullName>
    </submittedName>
</protein>
<evidence type="ECO:0000313" key="2">
    <source>
        <dbReference type="EMBL" id="CAD5229036.1"/>
    </source>
</evidence>
<organism evidence="2 3">
    <name type="scientific">Bursaphelenchus okinawaensis</name>
    <dbReference type="NCBI Taxonomy" id="465554"/>
    <lineage>
        <taxon>Eukaryota</taxon>
        <taxon>Metazoa</taxon>
        <taxon>Ecdysozoa</taxon>
        <taxon>Nematoda</taxon>
        <taxon>Chromadorea</taxon>
        <taxon>Rhabditida</taxon>
        <taxon>Tylenchina</taxon>
        <taxon>Tylenchomorpha</taxon>
        <taxon>Aphelenchoidea</taxon>
        <taxon>Aphelenchoididae</taxon>
        <taxon>Bursaphelenchus</taxon>
    </lineage>
</organism>
<dbReference type="AlphaFoldDB" id="A0A811LLB0"/>
<proteinExistence type="predicted"/>
<dbReference type="Proteomes" id="UP000614601">
    <property type="component" value="Unassembled WGS sequence"/>
</dbReference>
<evidence type="ECO:0000313" key="3">
    <source>
        <dbReference type="Proteomes" id="UP000614601"/>
    </source>
</evidence>
<dbReference type="EMBL" id="CAJFCW020000006">
    <property type="protein sequence ID" value="CAG9125579.1"/>
    <property type="molecule type" value="Genomic_DNA"/>
</dbReference>
<keyword evidence="1" id="KW-0812">Transmembrane</keyword>
<feature type="transmembrane region" description="Helical" evidence="1">
    <location>
        <begin position="143"/>
        <end position="166"/>
    </location>
</feature>
<feature type="transmembrane region" description="Helical" evidence="1">
    <location>
        <begin position="75"/>
        <end position="96"/>
    </location>
</feature>
<gene>
    <name evidence="2" type="ORF">BOKJ2_LOCUS13095</name>
</gene>
<feature type="transmembrane region" description="Helical" evidence="1">
    <location>
        <begin position="45"/>
        <end position="63"/>
    </location>
</feature>
<feature type="transmembrane region" description="Helical" evidence="1">
    <location>
        <begin position="217"/>
        <end position="234"/>
    </location>
</feature>
<keyword evidence="3" id="KW-1185">Reference proteome</keyword>
<name>A0A811LLB0_9BILA</name>
<comment type="caution">
    <text evidence="2">The sequence shown here is derived from an EMBL/GenBank/DDBJ whole genome shotgun (WGS) entry which is preliminary data.</text>
</comment>